<evidence type="ECO:0000256" key="8">
    <source>
        <dbReference type="ARBA" id="ARBA00022741"/>
    </source>
</evidence>
<comment type="caution">
    <text evidence="20">The sequence shown here is derived from an EMBL/GenBank/DDBJ whole genome shotgun (WGS) entry which is preliminary data.</text>
</comment>
<keyword evidence="12" id="KW-1278">Translocase</keyword>
<dbReference type="Pfam" id="PF00122">
    <property type="entry name" value="E1-E2_ATPase"/>
    <property type="match status" value="1"/>
</dbReference>
<evidence type="ECO:0000256" key="4">
    <source>
        <dbReference type="ARBA" id="ARBA00022448"/>
    </source>
</evidence>
<dbReference type="SUPFAM" id="SSF81653">
    <property type="entry name" value="Calcium ATPase, transduction domain A"/>
    <property type="match status" value="1"/>
</dbReference>
<evidence type="ECO:0000256" key="1">
    <source>
        <dbReference type="ARBA" id="ARBA00004127"/>
    </source>
</evidence>
<dbReference type="CDD" id="cd00371">
    <property type="entry name" value="HMA"/>
    <property type="match status" value="3"/>
</dbReference>
<dbReference type="AlphaFoldDB" id="A0AA36HX40"/>
<evidence type="ECO:0000313" key="20">
    <source>
        <dbReference type="EMBL" id="CAJ1376059.1"/>
    </source>
</evidence>
<dbReference type="SFLD" id="SFLDF00027">
    <property type="entry name" value="p-type_atpase"/>
    <property type="match status" value="1"/>
</dbReference>
<evidence type="ECO:0000256" key="3">
    <source>
        <dbReference type="ARBA" id="ARBA00012517"/>
    </source>
</evidence>
<dbReference type="InterPro" id="IPR006122">
    <property type="entry name" value="HMA_Cu_ion-bd"/>
</dbReference>
<dbReference type="Gene3D" id="2.70.150.10">
    <property type="entry name" value="Calcium-transporting ATPase, cytoplasmic transduction domain A"/>
    <property type="match status" value="1"/>
</dbReference>
<dbReference type="Gene3D" id="3.40.50.1000">
    <property type="entry name" value="HAD superfamily/HAD-like"/>
    <property type="match status" value="1"/>
</dbReference>
<dbReference type="InterPro" id="IPR023214">
    <property type="entry name" value="HAD_sf"/>
</dbReference>
<keyword evidence="9" id="KW-0187">Copper transport</keyword>
<accession>A0AA36HX40</accession>
<dbReference type="PROSITE" id="PS00154">
    <property type="entry name" value="ATPASE_E1_E2"/>
    <property type="match status" value="1"/>
</dbReference>
<reference evidence="20" key="1">
    <citation type="submission" date="2023-08" db="EMBL/GenBank/DDBJ databases">
        <authorList>
            <person name="Chen Y."/>
            <person name="Shah S."/>
            <person name="Dougan E. K."/>
            <person name="Thang M."/>
            <person name="Chan C."/>
        </authorList>
    </citation>
    <scope>NUCLEOTIDE SEQUENCE</scope>
</reference>
<dbReference type="PROSITE" id="PS01047">
    <property type="entry name" value="HMA_1"/>
    <property type="match status" value="2"/>
</dbReference>
<evidence type="ECO:0000256" key="7">
    <source>
        <dbReference type="ARBA" id="ARBA00022737"/>
    </source>
</evidence>
<dbReference type="SFLD" id="SFLDS00003">
    <property type="entry name" value="Haloacid_Dehalogenase"/>
    <property type="match status" value="1"/>
</dbReference>
<dbReference type="InterPro" id="IPR036412">
    <property type="entry name" value="HAD-like_sf"/>
</dbReference>
<evidence type="ECO:0000256" key="2">
    <source>
        <dbReference type="ARBA" id="ARBA00006024"/>
    </source>
</evidence>
<dbReference type="GO" id="GO:0016020">
    <property type="term" value="C:membrane"/>
    <property type="evidence" value="ECO:0007669"/>
    <property type="project" value="UniProtKB-SubCell"/>
</dbReference>
<dbReference type="CDD" id="cd02094">
    <property type="entry name" value="P-type_ATPase_Cu-like"/>
    <property type="match status" value="1"/>
</dbReference>
<dbReference type="FunFam" id="3.30.70.100:FF:000001">
    <property type="entry name" value="ATPase copper transporting beta"/>
    <property type="match status" value="1"/>
</dbReference>
<dbReference type="InterPro" id="IPR036163">
    <property type="entry name" value="HMA_dom_sf"/>
</dbReference>
<feature type="domain" description="HMA" evidence="19">
    <location>
        <begin position="56"/>
        <end position="126"/>
    </location>
</feature>
<dbReference type="FunFam" id="3.40.50.1000:FF:000144">
    <property type="entry name" value="copper-transporting ATPase 1 isoform X2"/>
    <property type="match status" value="1"/>
</dbReference>
<sequence>MWLAKLNTRSSLTKVGGPDEKSRGASSFPELAGRAEATASFEVLCGGISFMPSNMEAQRLRVKGMKCNSCVKKIKEALQDLPWPEVAAVEVDLAKALVEVRLLEEPQHKAYEAISQAIEGLGMEVSQYDIEAPKEAEAPRVVDFEVRGMSCGSCVRKIEQAVKSLPDVLDVSVNLLSESAQVQVRPGADAKVIVPAIQQAIAAVGYQASPTNLATEASDADLTLEVLGMTCGSCASTVERALQGTGLVQQAFVNLLAETASVRLKSGVSANAVEELKEAVESAGYSVALKTAEVGEEEEILLAASFPAQADLESRSSVLARAAAELRRWAAVVAVVPNVSSEVELRVRFRPAGQREQVVRQMVWYLEDLGLEVRAQQATQSPLQRAQARRAEEALQWRKSFLVALVFTVPVVVLMWLLLPIKAVEAALMLGGTDLAGILMLVLATPVQFVSGWVFYRESFQGLRHRKLGMSAMVALGTSAAYASSCVTLVMKLCHDEPAAMHLDFDTSALLVTFVLLGKWLECRAKGNTGDAITALLALQPQRALLMLQDSERQVDSKLLVKGDLVRVLPGSKVPADGLVQSGESSVDESALTGEALPVPKGPGDKVVGGTTNHGGQLQVRLEAVGADSALAQIAGLVEQAQSQRAPVQEFADKVSGVFVPTVMVLSLTTLVLWLLLLHFGVVKMDQLPEADRHNAFSFSLMMAISVLVVACPCALGLAAPTAVMVGTGVGARSGVLIKGGQALEAAHLVEAVVLDKTGTITEGKPKVTDIESAATELPDVQRHLQSLGLTFDSETVWSHMLPALWLAGSAEKGSEHPLGQAIAQEAQRLTGGLAEPRSFKAWPGRGLEARVLEHQVLLGNMAWMESNDVDVSRASHFINLQAQLEEDGKTVIFVAVDGLLSLLLALSDTVKPEAAQTIQALARMGQEVYMLTGDNARTAAAIARRVGIRPANVVAGVLPSGKAEKVRELQRRLAPSSHAREVAAKPRCVAMVGDGVNDAPALAQADLGIAIGAGAEIAMEAADMVLVRSKLSDVVTALHLSTAIFRRIQLNFLFSLGYNCLSIPLAAGLFFLLTGQPLAPFVSGGAMALSSVSVVSSSLLLRRYRAPTVEGPPREFWFSRLAERMGLRARRELLEDRQAQILSAQLQLQGMVETCGHLKGADCACEPCLCQRCGSHVSTAASES</sequence>
<dbReference type="Pfam" id="PF00702">
    <property type="entry name" value="Hydrolase"/>
    <property type="match status" value="1"/>
</dbReference>
<dbReference type="GO" id="GO:0005524">
    <property type="term" value="F:ATP binding"/>
    <property type="evidence" value="ECO:0007669"/>
    <property type="project" value="UniProtKB-UniRule"/>
</dbReference>
<dbReference type="SFLD" id="SFLDG00002">
    <property type="entry name" value="C1.7:_P-type_atpase_like"/>
    <property type="match status" value="1"/>
</dbReference>
<dbReference type="Gene3D" id="3.40.1110.10">
    <property type="entry name" value="Calcium-transporting ATPase, cytoplasmic domain N"/>
    <property type="match status" value="1"/>
</dbReference>
<dbReference type="GO" id="GO:0016887">
    <property type="term" value="F:ATP hydrolysis activity"/>
    <property type="evidence" value="ECO:0007669"/>
    <property type="project" value="InterPro"/>
</dbReference>
<name>A0AA36HX40_9DINO</name>
<evidence type="ECO:0000256" key="14">
    <source>
        <dbReference type="ARBA" id="ARBA00023008"/>
    </source>
</evidence>
<dbReference type="NCBIfam" id="TIGR00003">
    <property type="entry name" value="copper ion binding protein"/>
    <property type="match status" value="2"/>
</dbReference>
<dbReference type="InterPro" id="IPR018303">
    <property type="entry name" value="ATPase_P-typ_P_site"/>
</dbReference>
<dbReference type="Gene3D" id="3.30.70.100">
    <property type="match status" value="3"/>
</dbReference>
<keyword evidence="13 17" id="KW-1133">Transmembrane helix</keyword>
<keyword evidence="4" id="KW-0813">Transport</keyword>
<keyword evidence="11" id="KW-0460">Magnesium</keyword>
<dbReference type="GO" id="GO:0012505">
    <property type="term" value="C:endomembrane system"/>
    <property type="evidence" value="ECO:0007669"/>
    <property type="project" value="UniProtKB-SubCell"/>
</dbReference>
<feature type="transmembrane region" description="Helical" evidence="17">
    <location>
        <begin position="697"/>
        <end position="719"/>
    </location>
</feature>
<dbReference type="InterPro" id="IPR027256">
    <property type="entry name" value="P-typ_ATPase_IB"/>
</dbReference>
<evidence type="ECO:0000256" key="6">
    <source>
        <dbReference type="ARBA" id="ARBA00022723"/>
    </source>
</evidence>
<keyword evidence="14" id="KW-0186">Copper</keyword>
<feature type="transmembrane region" description="Helical" evidence="17">
    <location>
        <begin position="499"/>
        <end position="517"/>
    </location>
</feature>
<dbReference type="NCBIfam" id="TIGR01525">
    <property type="entry name" value="ATPase-IB_hvy"/>
    <property type="match status" value="1"/>
</dbReference>
<keyword evidence="7" id="KW-0677">Repeat</keyword>
<dbReference type="PRINTS" id="PR00119">
    <property type="entry name" value="CATATPASE"/>
</dbReference>
<evidence type="ECO:0000256" key="18">
    <source>
        <dbReference type="SAM" id="MobiDB-lite"/>
    </source>
</evidence>
<feature type="transmembrane region" description="Helical" evidence="17">
    <location>
        <begin position="1051"/>
        <end position="1073"/>
    </location>
</feature>
<dbReference type="SUPFAM" id="SSF81665">
    <property type="entry name" value="Calcium ATPase, transmembrane domain M"/>
    <property type="match status" value="1"/>
</dbReference>
<dbReference type="FunFam" id="2.70.150.10:FF:000002">
    <property type="entry name" value="Copper-transporting ATPase 1, putative"/>
    <property type="match status" value="1"/>
</dbReference>
<evidence type="ECO:0000256" key="16">
    <source>
        <dbReference type="ARBA" id="ARBA00023136"/>
    </source>
</evidence>
<feature type="transmembrane region" description="Helical" evidence="17">
    <location>
        <begin position="1079"/>
        <end position="1102"/>
    </location>
</feature>
<dbReference type="NCBIfam" id="TIGR01494">
    <property type="entry name" value="ATPase_P-type"/>
    <property type="match status" value="2"/>
</dbReference>
<keyword evidence="16 17" id="KW-0472">Membrane</keyword>
<evidence type="ECO:0000256" key="11">
    <source>
        <dbReference type="ARBA" id="ARBA00022842"/>
    </source>
</evidence>
<proteinExistence type="inferred from homology"/>
<evidence type="ECO:0000313" key="21">
    <source>
        <dbReference type="Proteomes" id="UP001178507"/>
    </source>
</evidence>
<keyword evidence="15" id="KW-0406">Ion transport</keyword>
<dbReference type="InterPro" id="IPR059000">
    <property type="entry name" value="ATPase_P-type_domA"/>
</dbReference>
<dbReference type="SUPFAM" id="SSF56784">
    <property type="entry name" value="HAD-like"/>
    <property type="match status" value="1"/>
</dbReference>
<dbReference type="Proteomes" id="UP001178507">
    <property type="component" value="Unassembled WGS sequence"/>
</dbReference>
<evidence type="ECO:0000256" key="15">
    <source>
        <dbReference type="ARBA" id="ARBA00023065"/>
    </source>
</evidence>
<feature type="region of interest" description="Disordered" evidence="18">
    <location>
        <begin position="1"/>
        <end position="29"/>
    </location>
</feature>
<gene>
    <name evidence="20" type="ORF">EVOR1521_LOCUS5208</name>
</gene>
<evidence type="ECO:0000259" key="19">
    <source>
        <dbReference type="PROSITE" id="PS50846"/>
    </source>
</evidence>
<evidence type="ECO:0000256" key="9">
    <source>
        <dbReference type="ARBA" id="ARBA00022796"/>
    </source>
</evidence>
<comment type="subcellular location">
    <subcellularLocation>
        <location evidence="1">Endomembrane system</location>
        <topology evidence="1">Multi-pass membrane protein</topology>
    </subcellularLocation>
    <subcellularLocation>
        <location evidence="17">Membrane</location>
    </subcellularLocation>
</comment>
<keyword evidence="10 17" id="KW-0067">ATP-binding</keyword>
<evidence type="ECO:0000256" key="17">
    <source>
        <dbReference type="RuleBase" id="RU362081"/>
    </source>
</evidence>
<dbReference type="EC" id="7.2.2.8" evidence="3"/>
<feature type="domain" description="HMA" evidence="19">
    <location>
        <begin position="140"/>
        <end position="209"/>
    </location>
</feature>
<dbReference type="InterPro" id="IPR008250">
    <property type="entry name" value="ATPase_P-typ_transduc_dom_A_sf"/>
</dbReference>
<dbReference type="PROSITE" id="PS50846">
    <property type="entry name" value="HMA_2"/>
    <property type="match status" value="3"/>
</dbReference>
<comment type="similarity">
    <text evidence="2 17">Belongs to the cation transport ATPase (P-type) (TC 3.A.3) family. Type IB subfamily.</text>
</comment>
<dbReference type="PANTHER" id="PTHR43520">
    <property type="entry name" value="ATP7, ISOFORM B"/>
    <property type="match status" value="1"/>
</dbReference>
<keyword evidence="21" id="KW-1185">Reference proteome</keyword>
<keyword evidence="8 17" id="KW-0547">Nucleotide-binding</keyword>
<protein>
    <recommendedName>
        <fullName evidence="3">P-type Cu(+) transporter</fullName>
        <ecNumber evidence="3">7.2.2.8</ecNumber>
    </recommendedName>
</protein>
<dbReference type="SUPFAM" id="SSF55008">
    <property type="entry name" value="HMA, heavy metal-associated domain"/>
    <property type="match status" value="3"/>
</dbReference>
<keyword evidence="5 17" id="KW-0812">Transmembrane</keyword>
<feature type="transmembrane region" description="Helical" evidence="17">
    <location>
        <begin position="468"/>
        <end position="493"/>
    </location>
</feature>
<feature type="transmembrane region" description="Helical" evidence="17">
    <location>
        <begin position="655"/>
        <end position="677"/>
    </location>
</feature>
<organism evidence="20 21">
    <name type="scientific">Effrenium voratum</name>
    <dbReference type="NCBI Taxonomy" id="2562239"/>
    <lineage>
        <taxon>Eukaryota</taxon>
        <taxon>Sar</taxon>
        <taxon>Alveolata</taxon>
        <taxon>Dinophyceae</taxon>
        <taxon>Suessiales</taxon>
        <taxon>Symbiodiniaceae</taxon>
        <taxon>Effrenium</taxon>
    </lineage>
</organism>
<feature type="domain" description="HMA" evidence="19">
    <location>
        <begin position="220"/>
        <end position="288"/>
    </location>
</feature>
<dbReference type="InterPro" id="IPR001757">
    <property type="entry name" value="P_typ_ATPase"/>
</dbReference>
<evidence type="ECO:0000256" key="10">
    <source>
        <dbReference type="ARBA" id="ARBA00022840"/>
    </source>
</evidence>
<evidence type="ECO:0000256" key="13">
    <source>
        <dbReference type="ARBA" id="ARBA00022989"/>
    </source>
</evidence>
<dbReference type="GO" id="GO:0055070">
    <property type="term" value="P:copper ion homeostasis"/>
    <property type="evidence" value="ECO:0007669"/>
    <property type="project" value="TreeGrafter"/>
</dbReference>
<feature type="transmembrane region" description="Helical" evidence="17">
    <location>
        <begin position="400"/>
        <end position="419"/>
    </location>
</feature>
<dbReference type="GO" id="GO:0140581">
    <property type="term" value="F:P-type monovalent copper transporter activity"/>
    <property type="evidence" value="ECO:0007669"/>
    <property type="project" value="UniProtKB-EC"/>
</dbReference>
<dbReference type="Pfam" id="PF00403">
    <property type="entry name" value="HMA"/>
    <property type="match status" value="3"/>
</dbReference>
<dbReference type="InterPro" id="IPR006121">
    <property type="entry name" value="HMA_dom"/>
</dbReference>
<evidence type="ECO:0000256" key="12">
    <source>
        <dbReference type="ARBA" id="ARBA00022967"/>
    </source>
</evidence>
<dbReference type="InterPro" id="IPR023299">
    <property type="entry name" value="ATPase_P-typ_cyto_dom_N"/>
</dbReference>
<keyword evidence="6 17" id="KW-0479">Metal-binding</keyword>
<feature type="transmembrane region" description="Helical" evidence="17">
    <location>
        <begin position="435"/>
        <end position="456"/>
    </location>
</feature>
<dbReference type="InterPro" id="IPR044492">
    <property type="entry name" value="P_typ_ATPase_HD_dom"/>
</dbReference>
<dbReference type="EMBL" id="CAUJNA010000358">
    <property type="protein sequence ID" value="CAJ1376059.1"/>
    <property type="molecule type" value="Genomic_DNA"/>
</dbReference>
<dbReference type="GO" id="GO:0005507">
    <property type="term" value="F:copper ion binding"/>
    <property type="evidence" value="ECO:0007669"/>
    <property type="project" value="InterPro"/>
</dbReference>
<dbReference type="GO" id="GO:0043682">
    <property type="term" value="F:P-type divalent copper transporter activity"/>
    <property type="evidence" value="ECO:0007669"/>
    <property type="project" value="TreeGrafter"/>
</dbReference>
<dbReference type="InterPro" id="IPR017969">
    <property type="entry name" value="Heavy-metal-associated_CS"/>
</dbReference>
<dbReference type="InterPro" id="IPR023298">
    <property type="entry name" value="ATPase_P-typ_TM_dom_sf"/>
</dbReference>
<evidence type="ECO:0000256" key="5">
    <source>
        <dbReference type="ARBA" id="ARBA00022692"/>
    </source>
</evidence>
<dbReference type="PANTHER" id="PTHR43520:SF8">
    <property type="entry name" value="P-TYPE CU(+) TRANSPORTER"/>
    <property type="match status" value="1"/>
</dbReference>